<evidence type="ECO:0000313" key="2">
    <source>
        <dbReference type="Proteomes" id="UP000182227"/>
    </source>
</evidence>
<accession>A0A0U1D5F8</accession>
<gene>
    <name evidence="1" type="ORF">BN970_01665</name>
</gene>
<proteinExistence type="predicted"/>
<reference evidence="1 2" key="1">
    <citation type="submission" date="2015-03" db="EMBL/GenBank/DDBJ databases">
        <authorList>
            <person name="Murphy D."/>
        </authorList>
    </citation>
    <scope>NUCLEOTIDE SEQUENCE [LARGE SCALE GENOMIC DNA]</scope>
    <source>
        <strain evidence="1 2">D16</strain>
    </source>
</reference>
<protein>
    <submittedName>
        <fullName evidence="1">Uncharacterized protein</fullName>
    </submittedName>
</protein>
<dbReference type="AlphaFoldDB" id="A0A0U1D5F8"/>
<dbReference type="Proteomes" id="UP000182227">
    <property type="component" value="Unassembled WGS sequence"/>
</dbReference>
<name>A0A0U1D5F8_9MYCO</name>
<sequence length="78" mass="8533">MHPHPVMNAFGRRLAPWRVRGDDEYLVAGAAEMLDHPKHRVGDAVDIREEGLCNDCNAHTRMVAAAPVAEVASGDTTR</sequence>
<organism evidence="1 2">
    <name type="scientific">Mycolicibacterium conceptionense</name>
    <dbReference type="NCBI Taxonomy" id="451644"/>
    <lineage>
        <taxon>Bacteria</taxon>
        <taxon>Bacillati</taxon>
        <taxon>Actinomycetota</taxon>
        <taxon>Actinomycetes</taxon>
        <taxon>Mycobacteriales</taxon>
        <taxon>Mycobacteriaceae</taxon>
        <taxon>Mycolicibacterium</taxon>
    </lineage>
</organism>
<evidence type="ECO:0000313" key="1">
    <source>
        <dbReference type="EMBL" id="CQD08613.1"/>
    </source>
</evidence>
<dbReference type="EMBL" id="CTEF01000001">
    <property type="protein sequence ID" value="CQD08613.1"/>
    <property type="molecule type" value="Genomic_DNA"/>
</dbReference>